<evidence type="ECO:0000259" key="3">
    <source>
        <dbReference type="PROSITE" id="PS50102"/>
    </source>
</evidence>
<accession>A0A835I2Z7</accession>
<dbReference type="Pfam" id="PF00076">
    <property type="entry name" value="RRM_1"/>
    <property type="match status" value="2"/>
</dbReference>
<dbReference type="CDD" id="cd12330">
    <property type="entry name" value="RRM2_Hrp1p"/>
    <property type="match status" value="1"/>
</dbReference>
<evidence type="ECO:0000256" key="1">
    <source>
        <dbReference type="PROSITE-ProRule" id="PRU00176"/>
    </source>
</evidence>
<sequence length="456" mass="45910">MDSDQGKLFIGGISWDTNEDKLNEHFGKYGQVEQSVIMRDKISGRPRGFGFVVFADPSVLDRVLQDKHTIDGRTVEAKRAMSREEQQTTSRSGNPGGAGRNFGGGSNMKTKKIFVGGLPPTLTEEGFRQYFETYGSVTDVVVMYDQTTNRPRGFGFISFDTEDAVDRVLHKTFHELNGKMVEVKRALPKDANSSGGGGGGRSMGGGGYQGYGASGGNGGSYDGRMESNRYIQPQTAGSNFPAYGSSGYGAPGYGYGAGSNGVGYGGYGVGGYGSASGGYGNPNAPNAGYGGGPPGAARSPWGAQAPGYGSGAYNASMGYGSAAPWTAPGVGGGAAASGGTQSAPTGQSPSGAAGYGNQGYGGYGGYGGTDGSYANPGSYGAVGGRGGTPNSNSAGGEQQGSGAGYMGSGYDANSGYGNTAWRSDPAQGAGYGAGQANGASGGQVGYGGYGRQTQQQ</sequence>
<dbReference type="FunFam" id="3.30.70.330:FF:000478">
    <property type="entry name" value="heterogeneous nuclear ribonucleoprotein 1"/>
    <property type="match status" value="1"/>
</dbReference>
<dbReference type="SUPFAM" id="SSF54928">
    <property type="entry name" value="RNA-binding domain, RBD"/>
    <property type="match status" value="2"/>
</dbReference>
<organism evidence="4 5">
    <name type="scientific">Coptis chinensis</name>
    <dbReference type="NCBI Taxonomy" id="261450"/>
    <lineage>
        <taxon>Eukaryota</taxon>
        <taxon>Viridiplantae</taxon>
        <taxon>Streptophyta</taxon>
        <taxon>Embryophyta</taxon>
        <taxon>Tracheophyta</taxon>
        <taxon>Spermatophyta</taxon>
        <taxon>Magnoliopsida</taxon>
        <taxon>Ranunculales</taxon>
        <taxon>Ranunculaceae</taxon>
        <taxon>Coptidoideae</taxon>
        <taxon>Coptis</taxon>
    </lineage>
</organism>
<feature type="domain" description="RRM" evidence="3">
    <location>
        <begin position="6"/>
        <end position="82"/>
    </location>
</feature>
<dbReference type="CDD" id="cd12325">
    <property type="entry name" value="RRM1_hnRNPA_hnRNPD_like"/>
    <property type="match status" value="1"/>
</dbReference>
<dbReference type="EMBL" id="JADFTS010000004">
    <property type="protein sequence ID" value="KAF9608143.1"/>
    <property type="molecule type" value="Genomic_DNA"/>
</dbReference>
<dbReference type="InterPro" id="IPR012677">
    <property type="entry name" value="Nucleotide-bd_a/b_plait_sf"/>
</dbReference>
<dbReference type="InterPro" id="IPR035979">
    <property type="entry name" value="RBD_domain_sf"/>
</dbReference>
<reference evidence="4 5" key="1">
    <citation type="submission" date="2020-10" db="EMBL/GenBank/DDBJ databases">
        <title>The Coptis chinensis genome and diversification of protoberbering-type alkaloids.</title>
        <authorList>
            <person name="Wang B."/>
            <person name="Shu S."/>
            <person name="Song C."/>
            <person name="Liu Y."/>
        </authorList>
    </citation>
    <scope>NUCLEOTIDE SEQUENCE [LARGE SCALE GENOMIC DNA]</scope>
    <source>
        <strain evidence="4">HL-2020</strain>
        <tissue evidence="4">Leaf</tissue>
    </source>
</reference>
<dbReference type="FunFam" id="3.30.70.330:FF:000051">
    <property type="entry name" value="Heterogeneous nuclear ribonucleoprotein 1"/>
    <property type="match status" value="1"/>
</dbReference>
<feature type="domain" description="RRM" evidence="3">
    <location>
        <begin position="111"/>
        <end position="188"/>
    </location>
</feature>
<protein>
    <recommendedName>
        <fullName evidence="3">RRM domain-containing protein</fullName>
    </recommendedName>
</protein>
<feature type="compositionally biased region" description="Gly residues" evidence="2">
    <location>
        <begin position="94"/>
        <end position="105"/>
    </location>
</feature>
<comment type="caution">
    <text evidence="4">The sequence shown here is derived from an EMBL/GenBank/DDBJ whole genome shotgun (WGS) entry which is preliminary data.</text>
</comment>
<feature type="compositionally biased region" description="Basic and acidic residues" evidence="2">
    <location>
        <begin position="74"/>
        <end position="86"/>
    </location>
</feature>
<keyword evidence="5" id="KW-1185">Reference proteome</keyword>
<dbReference type="OrthoDB" id="1875751at2759"/>
<dbReference type="AlphaFoldDB" id="A0A835I2Z7"/>
<dbReference type="PANTHER" id="PTHR48035">
    <property type="entry name" value="HETEROGENEOUS NUCLEAR RIBONUCLEOPROTEIN 1"/>
    <property type="match status" value="1"/>
</dbReference>
<dbReference type="InterPro" id="IPR000504">
    <property type="entry name" value="RRM_dom"/>
</dbReference>
<dbReference type="Proteomes" id="UP000631114">
    <property type="component" value="Unassembled WGS sequence"/>
</dbReference>
<dbReference type="Gene3D" id="3.30.70.330">
    <property type="match status" value="2"/>
</dbReference>
<evidence type="ECO:0000256" key="2">
    <source>
        <dbReference type="SAM" id="MobiDB-lite"/>
    </source>
</evidence>
<dbReference type="PANTHER" id="PTHR48035:SF2">
    <property type="entry name" value="RNA-BINDING REGION RNP-1 DOMAIN-CONTAINING PROTEIN"/>
    <property type="match status" value="1"/>
</dbReference>
<feature type="region of interest" description="Disordered" evidence="2">
    <location>
        <begin position="330"/>
        <end position="351"/>
    </location>
</feature>
<feature type="compositionally biased region" description="Gly residues" evidence="2">
    <location>
        <begin position="397"/>
        <end position="407"/>
    </location>
</feature>
<dbReference type="PROSITE" id="PS50102">
    <property type="entry name" value="RRM"/>
    <property type="match status" value="2"/>
</dbReference>
<name>A0A835I2Z7_9MAGN</name>
<feature type="region of interest" description="Disordered" evidence="2">
    <location>
        <begin position="374"/>
        <end position="456"/>
    </location>
</feature>
<dbReference type="InterPro" id="IPR053260">
    <property type="entry name" value="hnRNP"/>
</dbReference>
<feature type="region of interest" description="Disordered" evidence="2">
    <location>
        <begin position="74"/>
        <end position="105"/>
    </location>
</feature>
<dbReference type="GO" id="GO:0003723">
    <property type="term" value="F:RNA binding"/>
    <property type="evidence" value="ECO:0007669"/>
    <property type="project" value="UniProtKB-UniRule"/>
</dbReference>
<evidence type="ECO:0000313" key="5">
    <source>
        <dbReference type="Proteomes" id="UP000631114"/>
    </source>
</evidence>
<feature type="compositionally biased region" description="Low complexity" evidence="2">
    <location>
        <begin position="337"/>
        <end position="346"/>
    </location>
</feature>
<proteinExistence type="predicted"/>
<feature type="compositionally biased region" description="Gly residues" evidence="2">
    <location>
        <begin position="429"/>
        <end position="450"/>
    </location>
</feature>
<gene>
    <name evidence="4" type="ORF">IFM89_007529</name>
</gene>
<dbReference type="SMART" id="SM00360">
    <property type="entry name" value="RRM"/>
    <property type="match status" value="2"/>
</dbReference>
<keyword evidence="1" id="KW-0694">RNA-binding</keyword>
<evidence type="ECO:0000313" key="4">
    <source>
        <dbReference type="EMBL" id="KAF9608143.1"/>
    </source>
</evidence>